<evidence type="ECO:0000313" key="1">
    <source>
        <dbReference type="EMBL" id="KAI3361318.1"/>
    </source>
</evidence>
<organism evidence="1 2">
    <name type="scientific">Scortum barcoo</name>
    <name type="common">barcoo grunter</name>
    <dbReference type="NCBI Taxonomy" id="214431"/>
    <lineage>
        <taxon>Eukaryota</taxon>
        <taxon>Metazoa</taxon>
        <taxon>Chordata</taxon>
        <taxon>Craniata</taxon>
        <taxon>Vertebrata</taxon>
        <taxon>Euteleostomi</taxon>
        <taxon>Actinopterygii</taxon>
        <taxon>Neopterygii</taxon>
        <taxon>Teleostei</taxon>
        <taxon>Neoteleostei</taxon>
        <taxon>Acanthomorphata</taxon>
        <taxon>Eupercaria</taxon>
        <taxon>Centrarchiformes</taxon>
        <taxon>Terapontoidei</taxon>
        <taxon>Terapontidae</taxon>
        <taxon>Scortum</taxon>
    </lineage>
</organism>
<reference evidence="1" key="1">
    <citation type="submission" date="2022-04" db="EMBL/GenBank/DDBJ databases">
        <title>Jade perch genome.</title>
        <authorList>
            <person name="Chao B."/>
        </authorList>
    </citation>
    <scope>NUCLEOTIDE SEQUENCE</scope>
    <source>
        <strain evidence="1">CB-2022</strain>
    </source>
</reference>
<accession>A0ACB8W1G3</accession>
<proteinExistence type="predicted"/>
<keyword evidence="2" id="KW-1185">Reference proteome</keyword>
<dbReference type="EMBL" id="CM041546">
    <property type="protein sequence ID" value="KAI3361318.1"/>
    <property type="molecule type" value="Genomic_DNA"/>
</dbReference>
<gene>
    <name evidence="1" type="ORF">L3Q82_013490</name>
</gene>
<protein>
    <submittedName>
        <fullName evidence="1">Uncharacterized protein</fullName>
    </submittedName>
</protein>
<name>A0ACB8W1G3_9TELE</name>
<comment type="caution">
    <text evidence="1">The sequence shown here is derived from an EMBL/GenBank/DDBJ whole genome shotgun (WGS) entry which is preliminary data.</text>
</comment>
<dbReference type="Proteomes" id="UP000831701">
    <property type="component" value="Chromosome 16"/>
</dbReference>
<evidence type="ECO:0000313" key="2">
    <source>
        <dbReference type="Proteomes" id="UP000831701"/>
    </source>
</evidence>
<sequence>MEEELNYVTVAFRTDGTFTREKPKELETIYDEVKFDEQAWDTNPVPENEKEEEIMKVKKKKKAPMCTLLHLVAAGLGMTCVILTSAVIALGIHFNTVMSVRYRENINLTAQNLQLWTEKTDLERQTEQLTRERDRLNWTMGVILEYENFPVKVHCPQKVCKPCLDGWMLFQSSCYLFSSSDYHYQYSWQGSRDECRKIKADLVVIESQEEQARLIPLDFTCIFMLKQCQRASPSLPSWTEMENCGVQKCEHMKFTEFIYSHMKNFKVKDDDYWIGLSYKDDAWMWVDGSNFTVILVGNKYFYGEGDAAFIYIIQYDAAVTLVGVQMQEQRANLSHLTAGNQQLVTERSSLERQVAELSRTTDNLNWTLRVILKFNTFPVNKYCPDKKCQPCQNGWIHFQEKCYLFYKEEPPWKTWTESRQYCQKATADLVVIDSLEEQKFISNHSTYYYDNMHGYWFGLHKEDGKNWLWIDGRNDTLLYWVTPELGTPGPCALMIPKKDPTASWDPADCAMLNKLICETEALIRSNYISLILSNKQEVKHCVKEAKDSYRRKKGGAEAEGKTT</sequence>